<dbReference type="eggNOG" id="COG2910">
    <property type="taxonomic scope" value="Bacteria"/>
</dbReference>
<reference evidence="2" key="1">
    <citation type="submission" date="2011-07" db="EMBL/GenBank/DDBJ databases">
        <authorList>
            <person name="Stanhope M.J."/>
            <person name="Durkin A.S."/>
            <person name="Hostetler J."/>
            <person name="Kim M."/>
            <person name="Radune D."/>
            <person name="Singh I."/>
            <person name="Town C.D."/>
        </authorList>
    </citation>
    <scope>NUCLEOTIDE SEQUENCE [LARGE SCALE GENOMIC DNA]</scope>
    <source>
        <strain evidence="2">HS-6</strain>
    </source>
</reference>
<dbReference type="Pfam" id="PF13460">
    <property type="entry name" value="NAD_binding_10"/>
    <property type="match status" value="1"/>
</dbReference>
<name>G5JR68_STRCG</name>
<dbReference type="EMBL" id="AEUV02000002">
    <property type="protein sequence ID" value="EHI74335.1"/>
    <property type="molecule type" value="Genomic_DNA"/>
</dbReference>
<evidence type="ECO:0000313" key="3">
    <source>
        <dbReference type="Proteomes" id="UP000004322"/>
    </source>
</evidence>
<comment type="caution">
    <text evidence="2">The sequence shown here is derived from an EMBL/GenBank/DDBJ whole genome shotgun (WGS) entry which is preliminary data.</text>
</comment>
<gene>
    <name evidence="2" type="ORF">STRCR_1954</name>
</gene>
<dbReference type="Proteomes" id="UP000004322">
    <property type="component" value="Unassembled WGS sequence"/>
</dbReference>
<dbReference type="Gene3D" id="3.40.50.720">
    <property type="entry name" value="NAD(P)-binding Rossmann-like Domain"/>
    <property type="match status" value="1"/>
</dbReference>
<evidence type="ECO:0000313" key="2">
    <source>
        <dbReference type="EMBL" id="EHI74335.1"/>
    </source>
</evidence>
<keyword evidence="3" id="KW-1185">Reference proteome</keyword>
<dbReference type="InterPro" id="IPR016040">
    <property type="entry name" value="NAD(P)-bd_dom"/>
</dbReference>
<dbReference type="AlphaFoldDB" id="G5JR68"/>
<dbReference type="GO" id="GO:0016646">
    <property type="term" value="F:oxidoreductase activity, acting on the CH-NH group of donors, NAD or NADP as acceptor"/>
    <property type="evidence" value="ECO:0007669"/>
    <property type="project" value="TreeGrafter"/>
</dbReference>
<dbReference type="PANTHER" id="PTHR43355:SF2">
    <property type="entry name" value="FLAVIN REDUCTASE (NADPH)"/>
    <property type="match status" value="1"/>
</dbReference>
<dbReference type="STRING" id="873449.STRCR_1954"/>
<dbReference type="PANTHER" id="PTHR43355">
    <property type="entry name" value="FLAVIN REDUCTASE (NADPH)"/>
    <property type="match status" value="1"/>
</dbReference>
<dbReference type="SUPFAM" id="SSF51735">
    <property type="entry name" value="NAD(P)-binding Rossmann-fold domains"/>
    <property type="match status" value="1"/>
</dbReference>
<organism evidence="2 3">
    <name type="scientific">Streptococcus criceti HS-6</name>
    <dbReference type="NCBI Taxonomy" id="873449"/>
    <lineage>
        <taxon>Bacteria</taxon>
        <taxon>Bacillati</taxon>
        <taxon>Bacillota</taxon>
        <taxon>Bacilli</taxon>
        <taxon>Lactobacillales</taxon>
        <taxon>Streptococcaceae</taxon>
        <taxon>Streptococcus</taxon>
    </lineage>
</organism>
<dbReference type="InterPro" id="IPR051606">
    <property type="entry name" value="Polyketide_Oxido-like"/>
</dbReference>
<protein>
    <recommendedName>
        <fullName evidence="1">NAD(P)-binding domain-containing protein</fullName>
    </recommendedName>
</protein>
<dbReference type="InterPro" id="IPR036291">
    <property type="entry name" value="NAD(P)-bd_dom_sf"/>
</dbReference>
<dbReference type="OrthoDB" id="9803892at2"/>
<feature type="domain" description="NAD(P)-binding" evidence="1">
    <location>
        <begin position="8"/>
        <end position="207"/>
    </location>
</feature>
<accession>G5JR68</accession>
<dbReference type="RefSeq" id="WP_004227399.1">
    <property type="nucleotide sequence ID" value="NZ_AEUV02000002.1"/>
</dbReference>
<sequence length="219" mass="24744">MQKVLVLGATGRTGSLVIEELSKYKSIQLVAGLRKPEDKGRLPRLKAAIETAVIDIDDVCSLRKVLIDSDIVIQAIRLREDISKDALIDLDRRIQQALNPSKKTHLVTVGGAGSLKLANNRRFWEDEHFPRQTLPRGIAHAKLRDYLEESSFDHTWTYLIPPPVYIAQGVRSNSYDFYPSAQREEFFLNKSISYADFALAIADAVMEEWQGVYLISGKE</sequence>
<proteinExistence type="predicted"/>
<evidence type="ECO:0000259" key="1">
    <source>
        <dbReference type="Pfam" id="PF13460"/>
    </source>
</evidence>